<comment type="caution">
    <text evidence="1">The sequence shown here is derived from an EMBL/GenBank/DDBJ whole genome shotgun (WGS) entry which is preliminary data.</text>
</comment>
<protein>
    <submittedName>
        <fullName evidence="1">Uncharacterized protein</fullName>
    </submittedName>
</protein>
<sequence length="300" mass="35094">MLGFTFKEYKETYKNRLLAYLDDYEDNTPDLFLEDELKTYNAIYNELKFIVDNFDKNFEKEINQGLNRHIYLSIINNFIESQHKFKPIPKPSVPQSIVNFVFQSILNPKPKTTSKVNNISVPQYTKEDLNIILKESWDSSCNEDYIKSNMKKIYNNIITSTKRIIDFINDEKSRLQNSVDPYIKTATKDSSIIIKDHLSNKPKKYSEKWHALAYLLELKFKGLKPPISTEGTFIKSELEKIGKARTGLSGQGFYRAVLKHYDDLGNPELLIKSFGKDWKETILEITKENKDLQDYLDENN</sequence>
<keyword evidence="2" id="KW-1185">Reference proteome</keyword>
<dbReference type="Proteomes" id="UP001156141">
    <property type="component" value="Unassembled WGS sequence"/>
</dbReference>
<organism evidence="1 2">
    <name type="scientific">Aestuariibaculum lutulentum</name>
    <dbReference type="NCBI Taxonomy" id="2920935"/>
    <lineage>
        <taxon>Bacteria</taxon>
        <taxon>Pseudomonadati</taxon>
        <taxon>Bacteroidota</taxon>
        <taxon>Flavobacteriia</taxon>
        <taxon>Flavobacteriales</taxon>
        <taxon>Flavobacteriaceae</taxon>
    </lineage>
</organism>
<name>A0ABS9RGC6_9FLAO</name>
<proteinExistence type="predicted"/>
<dbReference type="EMBL" id="JAKVQD010000001">
    <property type="protein sequence ID" value="MCH4551998.1"/>
    <property type="molecule type" value="Genomic_DNA"/>
</dbReference>
<dbReference type="RefSeq" id="WP_240572319.1">
    <property type="nucleotide sequence ID" value="NZ_CP136709.1"/>
</dbReference>
<evidence type="ECO:0000313" key="1">
    <source>
        <dbReference type="EMBL" id="MCH4551998.1"/>
    </source>
</evidence>
<reference evidence="1" key="1">
    <citation type="submission" date="2022-02" db="EMBL/GenBank/DDBJ databases">
        <title>Aestuariibaculum sp., a marine bacterium isolated from sediment in Guangxi.</title>
        <authorList>
            <person name="Ying J."/>
        </authorList>
    </citation>
    <scope>NUCLEOTIDE SEQUENCE</scope>
    <source>
        <strain evidence="1">L182</strain>
    </source>
</reference>
<gene>
    <name evidence="1" type="ORF">MKW35_05150</name>
</gene>
<accession>A0ABS9RGC6</accession>
<evidence type="ECO:0000313" key="2">
    <source>
        <dbReference type="Proteomes" id="UP001156141"/>
    </source>
</evidence>